<accession>A0A1H7T8Q2</accession>
<keyword evidence="1" id="KW-0472">Membrane</keyword>
<keyword evidence="1" id="KW-0812">Transmembrane</keyword>
<evidence type="ECO:0000313" key="3">
    <source>
        <dbReference type="Proteomes" id="UP000198916"/>
    </source>
</evidence>
<dbReference type="Proteomes" id="UP000198916">
    <property type="component" value="Unassembled WGS sequence"/>
</dbReference>
<protein>
    <submittedName>
        <fullName evidence="2">Uncharacterized protein</fullName>
    </submittedName>
</protein>
<gene>
    <name evidence="2" type="ORF">SAMN05421740_110159</name>
</gene>
<dbReference type="STRING" id="332977.SAMN05421740_110159"/>
<feature type="transmembrane region" description="Helical" evidence="1">
    <location>
        <begin position="73"/>
        <end position="94"/>
    </location>
</feature>
<sequence>MVAEGVEKLPVTTVLYRNDGDHAKIAACRLCLQGMTGNAKLALIKTIHTVIWVFFNLIIGYMIYAVAANKLDGWLWLCFGLVTVEGVVLVTFRWTCPLTLLARNYSSSRKDNFDIYLPNWLAKHTKLIYTTLAFVLLAAAVWRLLA</sequence>
<organism evidence="2 3">
    <name type="scientific">Parapedobacter koreensis</name>
    <dbReference type="NCBI Taxonomy" id="332977"/>
    <lineage>
        <taxon>Bacteria</taxon>
        <taxon>Pseudomonadati</taxon>
        <taxon>Bacteroidota</taxon>
        <taxon>Sphingobacteriia</taxon>
        <taxon>Sphingobacteriales</taxon>
        <taxon>Sphingobacteriaceae</taxon>
        <taxon>Parapedobacter</taxon>
    </lineage>
</organism>
<feature type="transmembrane region" description="Helical" evidence="1">
    <location>
        <begin position="49"/>
        <end position="67"/>
    </location>
</feature>
<evidence type="ECO:0000313" key="2">
    <source>
        <dbReference type="EMBL" id="SEL81260.1"/>
    </source>
</evidence>
<dbReference type="EMBL" id="FNZR01000010">
    <property type="protein sequence ID" value="SEL81260.1"/>
    <property type="molecule type" value="Genomic_DNA"/>
</dbReference>
<feature type="transmembrane region" description="Helical" evidence="1">
    <location>
        <begin position="127"/>
        <end position="145"/>
    </location>
</feature>
<dbReference type="AlphaFoldDB" id="A0A1H7T8Q2"/>
<name>A0A1H7T8Q2_9SPHI</name>
<keyword evidence="1" id="KW-1133">Transmembrane helix</keyword>
<proteinExistence type="predicted"/>
<keyword evidence="3" id="KW-1185">Reference proteome</keyword>
<evidence type="ECO:0000256" key="1">
    <source>
        <dbReference type="SAM" id="Phobius"/>
    </source>
</evidence>
<reference evidence="3" key="1">
    <citation type="submission" date="2016-10" db="EMBL/GenBank/DDBJ databases">
        <authorList>
            <person name="Varghese N."/>
            <person name="Submissions S."/>
        </authorList>
    </citation>
    <scope>NUCLEOTIDE SEQUENCE [LARGE SCALE GENOMIC DNA]</scope>
    <source>
        <strain evidence="3">Jip14</strain>
    </source>
</reference>